<dbReference type="AlphaFoldDB" id="A0A1W2B5N5"/>
<dbReference type="CDD" id="cd07012">
    <property type="entry name" value="PBP2_Bug_TTT"/>
    <property type="match status" value="1"/>
</dbReference>
<accession>A0A1W2B5N5</accession>
<dbReference type="Pfam" id="PF03401">
    <property type="entry name" value="TctC"/>
    <property type="match status" value="1"/>
</dbReference>
<dbReference type="EMBL" id="FWXJ01000011">
    <property type="protein sequence ID" value="SMC68307.1"/>
    <property type="molecule type" value="Genomic_DNA"/>
</dbReference>
<dbReference type="InterPro" id="IPR042100">
    <property type="entry name" value="Bug_dom1"/>
</dbReference>
<evidence type="ECO:0000313" key="2">
    <source>
        <dbReference type="EMBL" id="SMC68307.1"/>
    </source>
</evidence>
<keyword evidence="2" id="KW-0675">Receptor</keyword>
<dbReference type="PANTHER" id="PTHR42928:SF5">
    <property type="entry name" value="BLR1237 PROTEIN"/>
    <property type="match status" value="1"/>
</dbReference>
<dbReference type="PIRSF" id="PIRSF017082">
    <property type="entry name" value="YflP"/>
    <property type="match status" value="1"/>
</dbReference>
<dbReference type="RefSeq" id="WP_234987015.1">
    <property type="nucleotide sequence ID" value="NZ_FWXJ01000011.1"/>
</dbReference>
<evidence type="ECO:0000313" key="3">
    <source>
        <dbReference type="Proteomes" id="UP000192708"/>
    </source>
</evidence>
<dbReference type="STRING" id="1938817.SAMN06296008_111101"/>
<name>A0A1W2B5N5_9BURK</name>
<proteinExistence type="inferred from homology"/>
<dbReference type="Gene3D" id="3.40.190.10">
    <property type="entry name" value="Periplasmic binding protein-like II"/>
    <property type="match status" value="1"/>
</dbReference>
<sequence>MIRHLLKKQNFLYFPMVFVGLLLSLITLNSGCIQAQEIWPTRPITMVVPFPPGGVADTVGRPIAEALGRQLGQPVIIENKAGAGGGVGMAAVSKAKPDGYTILMTLSSISIIPEADKILGKEISYRTNQFAPIARFTADPTVLVVRADSPWKNYAEFVAGMKKTPGKFNFGSSGNYGTMHIPMEMIKLNNQFEMAHIPYTGAGPAIVALLGGQVDAIATGPASIVQHIKGGKVRALAHWGDGRLASLPDVPSFKELGEKVEFAQWSGLFVPKDTPLPIVEKLRAASKAAVNDEKVKMVLEGAGSPIQFLDAPEFQKYWDNDAKKMSDIVKKIGKVE</sequence>
<dbReference type="InterPro" id="IPR005064">
    <property type="entry name" value="BUG"/>
</dbReference>
<comment type="similarity">
    <text evidence="1">Belongs to the UPF0065 (bug) family.</text>
</comment>
<reference evidence="2 3" key="1">
    <citation type="submission" date="2017-04" db="EMBL/GenBank/DDBJ databases">
        <authorList>
            <person name="Afonso C.L."/>
            <person name="Miller P.J."/>
            <person name="Scott M.A."/>
            <person name="Spackman E."/>
            <person name="Goraichik I."/>
            <person name="Dimitrov K.M."/>
            <person name="Suarez D.L."/>
            <person name="Swayne D.E."/>
        </authorList>
    </citation>
    <scope>NUCLEOTIDE SEQUENCE [LARGE SCALE GENOMIC DNA]</scope>
    <source>
        <strain evidence="2 3">VK13</strain>
    </source>
</reference>
<dbReference type="SUPFAM" id="SSF53850">
    <property type="entry name" value="Periplasmic binding protein-like II"/>
    <property type="match status" value="1"/>
</dbReference>
<protein>
    <submittedName>
        <fullName evidence="2">Tripartite-type tricarboxylate transporter, receptor component TctC</fullName>
    </submittedName>
</protein>
<dbReference type="Gene3D" id="3.40.190.150">
    <property type="entry name" value="Bordetella uptake gene, domain 1"/>
    <property type="match status" value="1"/>
</dbReference>
<organism evidence="2 3">
    <name type="scientific">Polynucleobacter kasalickyi</name>
    <dbReference type="NCBI Taxonomy" id="1938817"/>
    <lineage>
        <taxon>Bacteria</taxon>
        <taxon>Pseudomonadati</taxon>
        <taxon>Pseudomonadota</taxon>
        <taxon>Betaproteobacteria</taxon>
        <taxon>Burkholderiales</taxon>
        <taxon>Burkholderiaceae</taxon>
        <taxon>Polynucleobacter</taxon>
    </lineage>
</organism>
<keyword evidence="3" id="KW-1185">Reference proteome</keyword>
<dbReference type="Proteomes" id="UP000192708">
    <property type="component" value="Unassembled WGS sequence"/>
</dbReference>
<evidence type="ECO:0000256" key="1">
    <source>
        <dbReference type="ARBA" id="ARBA00006987"/>
    </source>
</evidence>
<gene>
    <name evidence="2" type="ORF">SAMN06296008_111101</name>
</gene>
<dbReference type="PANTHER" id="PTHR42928">
    <property type="entry name" value="TRICARBOXYLATE-BINDING PROTEIN"/>
    <property type="match status" value="1"/>
</dbReference>